<evidence type="ECO:0000313" key="1">
    <source>
        <dbReference type="EMBL" id="MDO6425103.1"/>
    </source>
</evidence>
<proteinExistence type="predicted"/>
<reference evidence="1" key="1">
    <citation type="submission" date="2023-07" db="EMBL/GenBank/DDBJ databases">
        <title>Genome content predicts the carbon catabolic preferences of heterotrophic bacteria.</title>
        <authorList>
            <person name="Gralka M."/>
        </authorList>
    </citation>
    <scope>NUCLEOTIDE SEQUENCE</scope>
    <source>
        <strain evidence="1">I3M17_2</strain>
    </source>
</reference>
<gene>
    <name evidence="1" type="ORF">Q4521_21665</name>
</gene>
<name>A0AAW7XBR7_9GAMM</name>
<evidence type="ECO:0000313" key="2">
    <source>
        <dbReference type="Proteomes" id="UP001169760"/>
    </source>
</evidence>
<comment type="caution">
    <text evidence="1">The sequence shown here is derived from an EMBL/GenBank/DDBJ whole genome shotgun (WGS) entry which is preliminary data.</text>
</comment>
<dbReference type="Proteomes" id="UP001169760">
    <property type="component" value="Unassembled WGS sequence"/>
</dbReference>
<protein>
    <submittedName>
        <fullName evidence="1">Uncharacterized protein</fullName>
    </submittedName>
</protein>
<feature type="non-terminal residue" evidence="1">
    <location>
        <position position="1"/>
    </location>
</feature>
<sequence length="89" mass="10922">QKMMFFLKDHLKKNPPHQLLIEKKTYDRNPIYELKYLPNKLHPFTDQFKWEAEFFNALSSEYLAQTLSLNQNKDYWLSEGLKVYLFIQY</sequence>
<dbReference type="RefSeq" id="WP_303494506.1">
    <property type="nucleotide sequence ID" value="NZ_JAUOPB010000263.1"/>
</dbReference>
<feature type="non-terminal residue" evidence="1">
    <location>
        <position position="89"/>
    </location>
</feature>
<dbReference type="EMBL" id="JAUOPB010000263">
    <property type="protein sequence ID" value="MDO6425103.1"/>
    <property type="molecule type" value="Genomic_DNA"/>
</dbReference>
<accession>A0AAW7XBR7</accession>
<organism evidence="1 2">
    <name type="scientific">Saccharophagus degradans</name>
    <dbReference type="NCBI Taxonomy" id="86304"/>
    <lineage>
        <taxon>Bacteria</taxon>
        <taxon>Pseudomonadati</taxon>
        <taxon>Pseudomonadota</taxon>
        <taxon>Gammaproteobacteria</taxon>
        <taxon>Cellvibrionales</taxon>
        <taxon>Cellvibrionaceae</taxon>
        <taxon>Saccharophagus</taxon>
    </lineage>
</organism>
<dbReference type="AlphaFoldDB" id="A0AAW7XBR7"/>